<dbReference type="GO" id="GO:0048312">
    <property type="term" value="P:intracellular distribution of mitochondria"/>
    <property type="evidence" value="ECO:0007669"/>
    <property type="project" value="TreeGrafter"/>
</dbReference>
<feature type="compositionally biased region" description="Basic and acidic residues" evidence="3">
    <location>
        <begin position="163"/>
        <end position="173"/>
    </location>
</feature>
<feature type="region of interest" description="Disordered" evidence="3">
    <location>
        <begin position="163"/>
        <end position="191"/>
    </location>
</feature>
<feature type="region of interest" description="Disordered" evidence="3">
    <location>
        <begin position="1"/>
        <end position="21"/>
    </location>
</feature>
<dbReference type="PANTHER" id="PTHR12601:SF6">
    <property type="entry name" value="CLUSTERED MITOCHONDRIA PROTEIN HOMOLOG"/>
    <property type="match status" value="1"/>
</dbReference>
<keyword evidence="2" id="KW-0694">RNA-binding</keyword>
<dbReference type="PANTHER" id="PTHR12601">
    <property type="entry name" value="EUKARYOTIC TRANSLATION INITIATION FACTOR 3 SUBUNIT EIF-3"/>
    <property type="match status" value="1"/>
</dbReference>
<dbReference type="InterPro" id="IPR033646">
    <property type="entry name" value="CLU-central"/>
</dbReference>
<comment type="subunit">
    <text evidence="2">May associate with the eukaryotic translation initiation factor 3 (eIF-3) complex.</text>
</comment>
<keyword evidence="1 2" id="KW-0963">Cytoplasm</keyword>
<dbReference type="SUPFAM" id="SSF48452">
    <property type="entry name" value="TPR-like"/>
    <property type="match status" value="1"/>
</dbReference>
<comment type="similarity">
    <text evidence="2">Belongs to the CLU family.</text>
</comment>
<dbReference type="InterPro" id="IPR023231">
    <property type="entry name" value="GSKIP_dom_sf"/>
</dbReference>
<evidence type="ECO:0000313" key="5">
    <source>
        <dbReference type="EMBL" id="KAG5421945.1"/>
    </source>
</evidence>
<feature type="compositionally biased region" description="Basic and acidic residues" evidence="3">
    <location>
        <begin position="773"/>
        <end position="808"/>
    </location>
</feature>
<dbReference type="EMBL" id="JAEOAQ010000001">
    <property type="protein sequence ID" value="KAG5421945.1"/>
    <property type="molecule type" value="Genomic_DNA"/>
</dbReference>
<accession>A0A8H7ZHL6</accession>
<feature type="region of interest" description="Disordered" evidence="3">
    <location>
        <begin position="972"/>
        <end position="1001"/>
    </location>
</feature>
<dbReference type="CDD" id="cd15466">
    <property type="entry name" value="CLU-central"/>
    <property type="match status" value="1"/>
</dbReference>
<dbReference type="Pfam" id="PF13424">
    <property type="entry name" value="TPR_12"/>
    <property type="match status" value="1"/>
</dbReference>
<proteinExistence type="inferred from homology"/>
<evidence type="ECO:0000256" key="1">
    <source>
        <dbReference type="ARBA" id="ARBA00022490"/>
    </source>
</evidence>
<dbReference type="Pfam" id="PF15044">
    <property type="entry name" value="CLU_N"/>
    <property type="match status" value="1"/>
</dbReference>
<dbReference type="Proteomes" id="UP000669133">
    <property type="component" value="Unassembled WGS sequence"/>
</dbReference>
<evidence type="ECO:0000256" key="2">
    <source>
        <dbReference type="HAMAP-Rule" id="MF_03013"/>
    </source>
</evidence>
<feature type="region of interest" description="Disordered" evidence="3">
    <location>
        <begin position="1299"/>
        <end position="1329"/>
    </location>
</feature>
<organism evidence="5 6">
    <name type="scientific">Candida metapsilosis</name>
    <dbReference type="NCBI Taxonomy" id="273372"/>
    <lineage>
        <taxon>Eukaryota</taxon>
        <taxon>Fungi</taxon>
        <taxon>Dikarya</taxon>
        <taxon>Ascomycota</taxon>
        <taxon>Saccharomycotina</taxon>
        <taxon>Pichiomycetes</taxon>
        <taxon>Debaryomycetaceae</taxon>
        <taxon>Candida/Lodderomyces clade</taxon>
        <taxon>Candida</taxon>
    </lineage>
</organism>
<evidence type="ECO:0000313" key="6">
    <source>
        <dbReference type="Proteomes" id="UP000669133"/>
    </source>
</evidence>
<dbReference type="GO" id="GO:0003729">
    <property type="term" value="F:mRNA binding"/>
    <property type="evidence" value="ECO:0007669"/>
    <property type="project" value="TreeGrafter"/>
</dbReference>
<evidence type="ECO:0000256" key="3">
    <source>
        <dbReference type="SAM" id="MobiDB-lite"/>
    </source>
</evidence>
<dbReference type="InterPro" id="IPR025697">
    <property type="entry name" value="CLU_dom"/>
</dbReference>
<keyword evidence="6" id="KW-1185">Reference proteome</keyword>
<dbReference type="GO" id="GO:0005737">
    <property type="term" value="C:cytoplasm"/>
    <property type="evidence" value="ECO:0007669"/>
    <property type="project" value="UniProtKB-SubCell"/>
</dbReference>
<evidence type="ECO:0000259" key="4">
    <source>
        <dbReference type="PROSITE" id="PS51823"/>
    </source>
</evidence>
<feature type="domain" description="Clu" evidence="4">
    <location>
        <begin position="348"/>
        <end position="605"/>
    </location>
</feature>
<dbReference type="HAMAP" id="MF_03013">
    <property type="entry name" value="CLU"/>
    <property type="match status" value="1"/>
</dbReference>
<dbReference type="PROSITE" id="PS51823">
    <property type="entry name" value="CLU"/>
    <property type="match status" value="1"/>
</dbReference>
<reference evidence="5 6" key="1">
    <citation type="submission" date="2020-12" db="EMBL/GenBank/DDBJ databases">
        <title>Effect of drift, selection, and recombination on the evolution of hybrid genomes in Candida yeast pathogens.</title>
        <authorList>
            <person name="Mixao V."/>
            <person name="Ksiezopolska E."/>
            <person name="Saus E."/>
            <person name="Boekhout T."/>
            <person name="Gacser A."/>
            <person name="Gabaldon T."/>
        </authorList>
    </citation>
    <scope>NUCLEOTIDE SEQUENCE [LARGE SCALE GENOMIC DNA]</scope>
    <source>
        <strain evidence="5 6">BP57</strain>
    </source>
</reference>
<comment type="caution">
    <text evidence="5">The sequence shown here is derived from an EMBL/GenBank/DDBJ whole genome shotgun (WGS) entry which is preliminary data.</text>
</comment>
<protein>
    <recommendedName>
        <fullName evidence="2">Clustered mitochondria protein homolog</fullName>
    </recommendedName>
    <alternativeName>
        <fullName evidence="2">Protein TIF31 homolog</fullName>
    </alternativeName>
</protein>
<dbReference type="Gene3D" id="1.25.40.10">
    <property type="entry name" value="Tetratricopeptide repeat domain"/>
    <property type="match status" value="2"/>
</dbReference>
<feature type="compositionally biased region" description="Basic residues" evidence="3">
    <location>
        <begin position="1303"/>
        <end position="1314"/>
    </location>
</feature>
<dbReference type="Pfam" id="PF12807">
    <property type="entry name" value="eIF3_p135"/>
    <property type="match status" value="1"/>
</dbReference>
<comment type="subcellular location">
    <subcellularLocation>
        <location evidence="2">Cytoplasm</location>
    </subcellularLocation>
</comment>
<dbReference type="InterPro" id="IPR011990">
    <property type="entry name" value="TPR-like_helical_dom_sf"/>
</dbReference>
<feature type="region of interest" description="Disordered" evidence="3">
    <location>
        <begin position="773"/>
        <end position="814"/>
    </location>
</feature>
<sequence>MSEVEKNSQTTQGEAEVQEQAPSPKELLLKVQLRQVIVASNDNQLSINSHYDENIADLRQTLAMLPQTRNLTNYSVHVHDVDVESLGEIVSFAEIIEALQLGDVEQLHVQIRAKAYNLAAVYEQIAKFRDIIGLHFVDRTSSDVGAQGGVSRFNGIELDELKVKEEEAPKESNGDETAEATEPTPLSKEDEGKLAPLVDELSVETGAELINQAKFDKVSEVVKLPIRSLSVSQWSPVPTYQKNKGDLLYLTLQTLENETFNITCHFSGFFVNKSSTVNFNPGMKVNEKGKFYKNYLLFDLVASLSPLFTSTIADNELKLAQSTEYPESYLLPYNSYLAHPWLVDESSLKNTPDLSRSQLPLITNGVDGSDFIKEWNNEFQSIKELPSSTFQERIVRDKLLQKLLFDFSKSATETAMHIIKGDIAPMNPTEEEDKYIYLKNGVFYSTGASTVDGFEQTGAEEASRYVASKDLAGVKIVNRHDIKGLSTLLTCVVDYMGKRVVCQAPVPGILDATVGETEEGEIQEKVKYGSASDGSRILEDETFVEPLKQVGELFHLKPHKVKVSNEIESANELVVSKDTKGLMGTDGRKYVIELYRTVPRDVEFIESNFNHDEGKKSYPHGEALLRHEAVNEWWKRKVSALFKAETEKLEKEGKLNSKEDTEKGEKPQIALPTDQVVFNPDAFSTPFESDTDRDEVREISKFVKEHLIEEFLDGVKQQLPPFDGKQLTEQLHRHGINMRYLGYIADQLVVKRDEYKKEIEKLIVENIELTEKVKEEEEQKRKEEEEKAKNKEEEKKEGEDGEKEKDSKDEEEEEFTSKATYELVVANFNATFTVAIHQMIARASKHILRKLIKNVPTYLVPSAVAHFHNCLLGGAITEQPKVDLDESFANFYSEDELSFTKLSHKEVLQLVVDEVYSRFRFQLSGDWINEVVRKPQLLREIALQFGIQWRSHNYAFTKKEFEDAKDQIQVDVIEKRPTSSSSSSSKKSKKKNSPHPHPQLVTKSINRETTFVADDIISFTPIIKDSSYKSTIIDEIFASARAQLVSGDKEVGISMFTELAAIHESIYGKVNPETAKFYTLLAQVYQELGMDYDAALIGRRAVVLCERSCGFDSYDTVTAYMNQAFFEAGNDLCLNSLKLYKQAIDTWSLGYGIDHPAIINSLLNSSESLTKLKQYDLAKKLLMQALKYSQVLNGEDSEITALMYFRIGNVIVSENKVAQSQEYFDAAYRIFQRVLGPNDSMTKQVAKYQANVALFVEYTKAQAAKEKKSASANAQARKALQQSKVKFPANATAGSVVVNGKHANGKGHHGHSKKGQAPPQPDPSIANKSVDEILNFIEGRKKVSSKKNKK</sequence>
<dbReference type="GO" id="GO:0007005">
    <property type="term" value="P:mitochondrion organization"/>
    <property type="evidence" value="ECO:0007669"/>
    <property type="project" value="UniProtKB-UniRule"/>
</dbReference>
<dbReference type="InterPro" id="IPR028275">
    <property type="entry name" value="CLU_N"/>
</dbReference>
<dbReference type="OrthoDB" id="1414216at2759"/>
<dbReference type="Pfam" id="PF13236">
    <property type="entry name" value="CLU"/>
    <property type="match status" value="1"/>
</dbReference>
<gene>
    <name evidence="2" type="primary">CLU1</name>
    <name evidence="2" type="synonym">TIF31</name>
    <name evidence="5" type="ORF">I9W82_001038</name>
</gene>
<dbReference type="SUPFAM" id="SSF103107">
    <property type="entry name" value="Hypothetical protein c14orf129, hspc210"/>
    <property type="match status" value="1"/>
</dbReference>
<dbReference type="InterPro" id="IPR027523">
    <property type="entry name" value="CLU_prot"/>
</dbReference>
<comment type="function">
    <text evidence="2">mRNA-binding protein involved in proper cytoplasmic distribution of mitochondria.</text>
</comment>
<name>A0A8H7ZHL6_9ASCO</name>